<accession>A0ABU1IEK0</accession>
<proteinExistence type="predicted"/>
<reference evidence="3 4" key="1">
    <citation type="submission" date="2023-08" db="EMBL/GenBank/DDBJ databases">
        <title>Functional and genomic diversity of the sorghum phyllosphere microbiome.</title>
        <authorList>
            <person name="Shade A."/>
        </authorList>
    </citation>
    <scope>NUCLEOTIDE SEQUENCE [LARGE SCALE GENOMIC DNA]</scope>
    <source>
        <strain evidence="3 4">SORGH_AS_0335</strain>
    </source>
</reference>
<protein>
    <recommendedName>
        <fullName evidence="5">UrcA family protein</fullName>
    </recommendedName>
</protein>
<feature type="signal peptide" evidence="2">
    <location>
        <begin position="1"/>
        <end position="30"/>
    </location>
</feature>
<dbReference type="RefSeq" id="WP_309830281.1">
    <property type="nucleotide sequence ID" value="NZ_JAVIZX010000001.1"/>
</dbReference>
<feature type="compositionally biased region" description="Polar residues" evidence="1">
    <location>
        <begin position="116"/>
        <end position="125"/>
    </location>
</feature>
<feature type="region of interest" description="Disordered" evidence="1">
    <location>
        <begin position="81"/>
        <end position="125"/>
    </location>
</feature>
<dbReference type="Proteomes" id="UP001267710">
    <property type="component" value="Unassembled WGS sequence"/>
</dbReference>
<gene>
    <name evidence="3" type="ORF">QE399_003244</name>
</gene>
<dbReference type="EMBL" id="JAVIZX010000001">
    <property type="protein sequence ID" value="MDR6215555.1"/>
    <property type="molecule type" value="Genomic_DNA"/>
</dbReference>
<sequence length="125" mass="13214">MTVLSAQARSTCAAALAALALAGLPGMAVAQNDAVSLDRGSKADVTPEQRYQSAIREAGGGLKIALAECKQSASAERKGCEAEARQRYKEDMEQARAMRKNPAARPVDVQGDPIRSTETTTILRP</sequence>
<evidence type="ECO:0000256" key="2">
    <source>
        <dbReference type="SAM" id="SignalP"/>
    </source>
</evidence>
<evidence type="ECO:0000313" key="4">
    <source>
        <dbReference type="Proteomes" id="UP001267710"/>
    </source>
</evidence>
<evidence type="ECO:0000256" key="1">
    <source>
        <dbReference type="SAM" id="MobiDB-lite"/>
    </source>
</evidence>
<organism evidence="3 4">
    <name type="scientific">Paracidovorax wautersii</name>
    <dbReference type="NCBI Taxonomy" id="1177982"/>
    <lineage>
        <taxon>Bacteria</taxon>
        <taxon>Pseudomonadati</taxon>
        <taxon>Pseudomonadota</taxon>
        <taxon>Betaproteobacteria</taxon>
        <taxon>Burkholderiales</taxon>
        <taxon>Comamonadaceae</taxon>
        <taxon>Paracidovorax</taxon>
    </lineage>
</organism>
<evidence type="ECO:0008006" key="5">
    <source>
        <dbReference type="Google" id="ProtNLM"/>
    </source>
</evidence>
<keyword evidence="4" id="KW-1185">Reference proteome</keyword>
<comment type="caution">
    <text evidence="3">The sequence shown here is derived from an EMBL/GenBank/DDBJ whole genome shotgun (WGS) entry which is preliminary data.</text>
</comment>
<keyword evidence="2" id="KW-0732">Signal</keyword>
<name>A0ABU1IEK0_9BURK</name>
<feature type="chain" id="PRO_5045410058" description="UrcA family protein" evidence="2">
    <location>
        <begin position="31"/>
        <end position="125"/>
    </location>
</feature>
<feature type="compositionally biased region" description="Basic and acidic residues" evidence="1">
    <location>
        <begin position="81"/>
        <end position="96"/>
    </location>
</feature>
<evidence type="ECO:0000313" key="3">
    <source>
        <dbReference type="EMBL" id="MDR6215555.1"/>
    </source>
</evidence>